<proteinExistence type="predicted"/>
<gene>
    <name evidence="1" type="ORF">Ac3_034</name>
</gene>
<sequence length="154" mass="18201">MSSLAEILSDLKHQELLTFGNLEDRVRAKNPQIEERFVAYEAKRLARMQILKLIGGRISDADQYKYYKEFFKQQIEGEYVRLPINREHCVNLQRSPALQRLLKEKYIKMYRARGSMGYRLKGFGQCRGWKPYGVHQTYLVLNVEQDTHKESVTV</sequence>
<reference evidence="2" key="1">
    <citation type="submission" date="2018-06" db="EMBL/GenBank/DDBJ databases">
        <title>Whole genome analysis of phage vB_ApiM_fHyAci03 infecting Acinetobacter pittii.</title>
        <authorList>
            <person name="Kiljunen S."/>
            <person name="Wicklund A."/>
            <person name="Skurnik M."/>
        </authorList>
    </citation>
    <scope>NUCLEOTIDE SEQUENCE [LARGE SCALE GENOMIC DNA]</scope>
</reference>
<dbReference type="Proteomes" id="UP000255697">
    <property type="component" value="Segment"/>
</dbReference>
<accession>A0A345AUM0</accession>
<organism evidence="1 2">
    <name type="scientific">Acinetobacter phage vB_ApiM_fHyAci03</name>
    <dbReference type="NCBI Taxonomy" id="2269366"/>
    <lineage>
        <taxon>Viruses</taxon>
        <taxon>Duplodnaviria</taxon>
        <taxon>Heunggongvirae</taxon>
        <taxon>Uroviricota</taxon>
        <taxon>Caudoviricetes</taxon>
        <taxon>Pantevenvirales</taxon>
        <taxon>Straboviridae</taxon>
        <taxon>Twarogvirinae</taxon>
        <taxon>Lazarusvirus</taxon>
        <taxon>Lazarusvirus fhyacithree</taxon>
    </lineage>
</organism>
<evidence type="ECO:0000313" key="2">
    <source>
        <dbReference type="Proteomes" id="UP000255697"/>
    </source>
</evidence>
<protein>
    <submittedName>
        <fullName evidence="1">Uncharacterized protein</fullName>
    </submittedName>
</protein>
<evidence type="ECO:0000313" key="1">
    <source>
        <dbReference type="EMBL" id="AXF40603.1"/>
    </source>
</evidence>
<dbReference type="EMBL" id="MH460829">
    <property type="protein sequence ID" value="AXF40603.1"/>
    <property type="molecule type" value="Genomic_DNA"/>
</dbReference>
<name>A0A345AUM0_9CAUD</name>
<keyword evidence="2" id="KW-1185">Reference proteome</keyword>